<feature type="domain" description="Sodium/calcium exchanger membrane region" evidence="6">
    <location>
        <begin position="3"/>
        <end position="143"/>
    </location>
</feature>
<evidence type="ECO:0000256" key="1">
    <source>
        <dbReference type="ARBA" id="ARBA00004141"/>
    </source>
</evidence>
<sequence>MLSVIILLVGVVFLVFGANFLVDGASVIAKKFNIPNIVIGLTIVAFGTSAPELVVNVISALNGKSAITLGNVIGSNVINILVILGITALIYPLTVGRNTVRFEIPIALFASVLTYVLSKNGILSRVDGFILLGFFILFLMYNTYLTVTNREESELDVKNYTLPIAIGVTILGFILLVFGGKFIVDSAVDLARNFGISERVISVTVVSLGTSLPELATSVVAAFKKNTDIAIGNVVGSNIFNTFFILGISTVIAPIAIPSGAMIDLILNMAAAILLLVFVLRGYKLKRIHGLFFLAIYSAYLYSLFK</sequence>
<feature type="transmembrane region" description="Helical" evidence="5">
    <location>
        <begin position="129"/>
        <end position="148"/>
    </location>
</feature>
<evidence type="ECO:0000256" key="5">
    <source>
        <dbReference type="SAM" id="Phobius"/>
    </source>
</evidence>
<comment type="subcellular location">
    <subcellularLocation>
        <location evidence="1">Membrane</location>
        <topology evidence="1">Multi-pass membrane protein</topology>
    </subcellularLocation>
</comment>
<keyword evidence="4 5" id="KW-0472">Membrane</keyword>
<evidence type="ECO:0000259" key="6">
    <source>
        <dbReference type="Pfam" id="PF01699"/>
    </source>
</evidence>
<keyword evidence="8" id="KW-1185">Reference proteome</keyword>
<feature type="transmembrane region" description="Helical" evidence="5">
    <location>
        <begin position="73"/>
        <end position="93"/>
    </location>
</feature>
<dbReference type="InterPro" id="IPR004481">
    <property type="entry name" value="K/Na/Ca-exchanger"/>
</dbReference>
<organism evidence="7 8">
    <name type="scientific">Candidatus Cetobacterium colombiensis</name>
    <dbReference type="NCBI Taxonomy" id="3073100"/>
    <lineage>
        <taxon>Bacteria</taxon>
        <taxon>Fusobacteriati</taxon>
        <taxon>Fusobacteriota</taxon>
        <taxon>Fusobacteriia</taxon>
        <taxon>Fusobacteriales</taxon>
        <taxon>Fusobacteriaceae</taxon>
        <taxon>Cetobacterium</taxon>
    </lineage>
</organism>
<feature type="transmembrane region" description="Helical" evidence="5">
    <location>
        <begin position="288"/>
        <end position="305"/>
    </location>
</feature>
<comment type="caution">
    <text evidence="7">The sequence shown here is derived from an EMBL/GenBank/DDBJ whole genome shotgun (WGS) entry which is preliminary data.</text>
</comment>
<reference evidence="8" key="1">
    <citation type="submission" date="2023-07" db="EMBL/GenBank/DDBJ databases">
        <authorList>
            <person name="Colorado M.A."/>
            <person name="Villamil L.M."/>
            <person name="Melo J.F."/>
            <person name="Rodriguez J.A."/>
            <person name="Ruiz R.Y."/>
        </authorList>
    </citation>
    <scope>NUCLEOTIDE SEQUENCE [LARGE SCALE GENOMIC DNA]</scope>
    <source>
        <strain evidence="8">C33</strain>
    </source>
</reference>
<accession>A0ABU4W6M7</accession>
<dbReference type="Gene3D" id="1.20.1420.30">
    <property type="entry name" value="NCX, central ion-binding region"/>
    <property type="match status" value="1"/>
</dbReference>
<feature type="transmembrane region" description="Helical" evidence="5">
    <location>
        <begin position="34"/>
        <end position="61"/>
    </location>
</feature>
<dbReference type="Proteomes" id="UP001279681">
    <property type="component" value="Unassembled WGS sequence"/>
</dbReference>
<dbReference type="Pfam" id="PF01699">
    <property type="entry name" value="Na_Ca_ex"/>
    <property type="match status" value="2"/>
</dbReference>
<feature type="domain" description="Sodium/calcium exchanger membrane region" evidence="6">
    <location>
        <begin position="165"/>
        <end position="305"/>
    </location>
</feature>
<name>A0ABU4W6M7_9FUSO</name>
<dbReference type="PANTHER" id="PTHR10846">
    <property type="entry name" value="SODIUM/POTASSIUM/CALCIUM EXCHANGER"/>
    <property type="match status" value="1"/>
</dbReference>
<evidence type="ECO:0000256" key="2">
    <source>
        <dbReference type="ARBA" id="ARBA00022692"/>
    </source>
</evidence>
<dbReference type="RefSeq" id="WP_320312569.1">
    <property type="nucleotide sequence ID" value="NZ_JAVIKH010000001.1"/>
</dbReference>
<evidence type="ECO:0000256" key="4">
    <source>
        <dbReference type="ARBA" id="ARBA00023136"/>
    </source>
</evidence>
<evidence type="ECO:0000256" key="3">
    <source>
        <dbReference type="ARBA" id="ARBA00022989"/>
    </source>
</evidence>
<protein>
    <submittedName>
        <fullName evidence="7">Calcium/sodium antiporter</fullName>
    </submittedName>
</protein>
<dbReference type="PANTHER" id="PTHR10846:SF8">
    <property type="entry name" value="INNER MEMBRANE PROTEIN YRBG"/>
    <property type="match status" value="1"/>
</dbReference>
<proteinExistence type="predicted"/>
<dbReference type="EMBL" id="JAVIKH010000001">
    <property type="protein sequence ID" value="MDX8335159.1"/>
    <property type="molecule type" value="Genomic_DNA"/>
</dbReference>
<evidence type="ECO:0000313" key="7">
    <source>
        <dbReference type="EMBL" id="MDX8335159.1"/>
    </source>
</evidence>
<feature type="transmembrane region" description="Helical" evidence="5">
    <location>
        <begin position="99"/>
        <end position="117"/>
    </location>
</feature>
<dbReference type="InterPro" id="IPR004837">
    <property type="entry name" value="NaCa_Exmemb"/>
</dbReference>
<keyword evidence="3 5" id="KW-1133">Transmembrane helix</keyword>
<keyword evidence="2 5" id="KW-0812">Transmembrane</keyword>
<dbReference type="InterPro" id="IPR044880">
    <property type="entry name" value="NCX_ion-bd_dom_sf"/>
</dbReference>
<feature type="transmembrane region" description="Helical" evidence="5">
    <location>
        <begin position="160"/>
        <end position="179"/>
    </location>
</feature>
<feature type="transmembrane region" description="Helical" evidence="5">
    <location>
        <begin position="265"/>
        <end position="282"/>
    </location>
</feature>
<evidence type="ECO:0000313" key="8">
    <source>
        <dbReference type="Proteomes" id="UP001279681"/>
    </source>
</evidence>
<feature type="transmembrane region" description="Helical" evidence="5">
    <location>
        <begin position="229"/>
        <end position="253"/>
    </location>
</feature>
<dbReference type="NCBIfam" id="TIGR00367">
    <property type="entry name" value="calcium/sodium antiporter"/>
    <property type="match status" value="1"/>
</dbReference>
<gene>
    <name evidence="7" type="ORF">RFV38_01360</name>
</gene>